<dbReference type="InterPro" id="IPR000192">
    <property type="entry name" value="Aminotrans_V_dom"/>
</dbReference>
<dbReference type="InterPro" id="IPR015422">
    <property type="entry name" value="PyrdxlP-dep_Trfase_small"/>
</dbReference>
<evidence type="ECO:0000256" key="9">
    <source>
        <dbReference type="ARBA" id="ARBA00023004"/>
    </source>
</evidence>
<evidence type="ECO:0000256" key="4">
    <source>
        <dbReference type="ARBA" id="ARBA00012239"/>
    </source>
</evidence>
<evidence type="ECO:0000313" key="14">
    <source>
        <dbReference type="EMBL" id="ADU15419.1"/>
    </source>
</evidence>
<comment type="similarity">
    <text evidence="3">Belongs to the class-V pyridoxal-phosphate-dependent aminotransferase family. NifS/IscS subfamily.</text>
</comment>
<evidence type="ECO:0000256" key="11">
    <source>
        <dbReference type="ARBA" id="ARBA00050776"/>
    </source>
</evidence>
<dbReference type="Gene3D" id="1.10.260.50">
    <property type="match status" value="1"/>
</dbReference>
<keyword evidence="6 14" id="KW-0808">Transferase</keyword>
<comment type="catalytic activity">
    <reaction evidence="11">
        <text>(sulfur carrier)-H + L-cysteine = (sulfur carrier)-SH + L-alanine</text>
        <dbReference type="Rhea" id="RHEA:43892"/>
        <dbReference type="Rhea" id="RHEA-COMP:14737"/>
        <dbReference type="Rhea" id="RHEA-COMP:14739"/>
        <dbReference type="ChEBI" id="CHEBI:29917"/>
        <dbReference type="ChEBI" id="CHEBI:35235"/>
        <dbReference type="ChEBI" id="CHEBI:57972"/>
        <dbReference type="ChEBI" id="CHEBI:64428"/>
        <dbReference type="EC" id="2.8.1.7"/>
    </reaction>
</comment>
<dbReference type="HOGENOM" id="CLU_003433_0_0_5"/>
<proteinExistence type="inferred from homology"/>
<dbReference type="Gene3D" id="3.40.640.10">
    <property type="entry name" value="Type I PLP-dependent aspartate aminotransferase-like (Major domain)"/>
    <property type="match status" value="1"/>
</dbReference>
<evidence type="ECO:0000259" key="13">
    <source>
        <dbReference type="Pfam" id="PF00266"/>
    </source>
</evidence>
<name>E8RVZ7_ASTEC</name>
<dbReference type="GO" id="GO:0031071">
    <property type="term" value="F:cysteine desulfurase activity"/>
    <property type="evidence" value="ECO:0007669"/>
    <property type="project" value="UniProtKB-EC"/>
</dbReference>
<evidence type="ECO:0000256" key="1">
    <source>
        <dbReference type="ARBA" id="ARBA00001933"/>
    </source>
</evidence>
<evidence type="ECO:0000256" key="3">
    <source>
        <dbReference type="ARBA" id="ARBA00006490"/>
    </source>
</evidence>
<comment type="cofactor">
    <cofactor evidence="1 12">
        <name>pyridoxal 5'-phosphate</name>
        <dbReference type="ChEBI" id="CHEBI:597326"/>
    </cofactor>
</comment>
<gene>
    <name evidence="14" type="ordered locus">Astex_3809</name>
</gene>
<dbReference type="SUPFAM" id="SSF53383">
    <property type="entry name" value="PLP-dependent transferases"/>
    <property type="match status" value="1"/>
</dbReference>
<sequence>MDEVMLDKSLGSTAPRNEPIYLDNFSTTPIAPEVAKAIIDAWSLPSNASSPHTMGARAEAIVAEARGDVANLIGAAPSEIVFTSGATEANNLILLGVAEAAVVAGINRRKIVLSSIEHKSVLVPAGTLEDRGFEVILVPAHDTGVIDMRALAAAVDDRTLLVSVMGANNETGALQPIREIVAIASKVGAYVHSDCAQLVGKLPIDVLDLGIDYLSISGHKMYGPMGIGAAFISASALKPKAIAFGGGQQAGVRPGTEPVPIIAGLGTAARLAGSRMELDAAHGTLLRNMFLDELSSLNSDVEIITQNSETLPGTVCLKVNGIIADDLIESVQRQMSISTGSACNSGQVIPSHVLMGMGFGQVVARSIFRIYFSRYNSKQDAIESAFILAKAIGHLRHPAGQPRQ</sequence>
<feature type="domain" description="Aminotransferase class V" evidence="13">
    <location>
        <begin position="20"/>
        <end position="380"/>
    </location>
</feature>
<dbReference type="EC" id="2.8.1.7" evidence="4"/>
<dbReference type="GO" id="GO:0046872">
    <property type="term" value="F:metal ion binding"/>
    <property type="evidence" value="ECO:0007669"/>
    <property type="project" value="UniProtKB-KW"/>
</dbReference>
<evidence type="ECO:0000256" key="6">
    <source>
        <dbReference type="ARBA" id="ARBA00022679"/>
    </source>
</evidence>
<reference evidence="15" key="1">
    <citation type="submission" date="2010-12" db="EMBL/GenBank/DDBJ databases">
        <title>Complete sequence of plasmid 2 of Asticcacaulis excentricus CB 48.</title>
        <authorList>
            <consortium name="US DOE Joint Genome Institute"/>
            <person name="Lucas S."/>
            <person name="Copeland A."/>
            <person name="Lapidus A."/>
            <person name="Cheng J.-F."/>
            <person name="Bruce D."/>
            <person name="Goodwin L."/>
            <person name="Pitluck S."/>
            <person name="Teshima H."/>
            <person name="Davenport K."/>
            <person name="Detter J.C."/>
            <person name="Han C."/>
            <person name="Tapia R."/>
            <person name="Land M."/>
            <person name="Hauser L."/>
            <person name="Jeffries C."/>
            <person name="Kyrpides N."/>
            <person name="Ivanova N."/>
            <person name="Ovchinnikova G."/>
            <person name="Brun Y.V."/>
            <person name="Woyke T."/>
        </authorList>
    </citation>
    <scope>NUCLEOTIDE SEQUENCE [LARGE SCALE GENOMIC DNA]</scope>
    <source>
        <strain evidence="15">ATCC 15261 / DSM 4724 / KCTC 12464 / NCIMB 9791 / VKM B-1370 / CB 48</strain>
        <plasmid evidence="15">pASTEX02</plasmid>
    </source>
</reference>
<dbReference type="OrthoDB" id="9808002at2"/>
<dbReference type="EMBL" id="CP002398">
    <property type="protein sequence ID" value="ADU15419.1"/>
    <property type="molecule type" value="Genomic_DNA"/>
</dbReference>
<accession>E8RVZ7</accession>
<keyword evidence="10" id="KW-0411">Iron-sulfur</keyword>
<evidence type="ECO:0000256" key="12">
    <source>
        <dbReference type="RuleBase" id="RU004504"/>
    </source>
</evidence>
<dbReference type="InterPro" id="IPR015424">
    <property type="entry name" value="PyrdxlP-dep_Trfase"/>
</dbReference>
<dbReference type="Gene3D" id="3.90.1150.10">
    <property type="entry name" value="Aspartate Aminotransferase, domain 1"/>
    <property type="match status" value="1"/>
</dbReference>
<dbReference type="PIRSF" id="PIRSF005572">
    <property type="entry name" value="NifS"/>
    <property type="match status" value="1"/>
</dbReference>
<dbReference type="Pfam" id="PF00266">
    <property type="entry name" value="Aminotran_5"/>
    <property type="match status" value="1"/>
</dbReference>
<evidence type="ECO:0000256" key="10">
    <source>
        <dbReference type="ARBA" id="ARBA00023014"/>
    </source>
</evidence>
<dbReference type="Proteomes" id="UP000001492">
    <property type="component" value="Plasmid pASTEX02"/>
</dbReference>
<keyword evidence="9" id="KW-0408">Iron</keyword>
<dbReference type="KEGG" id="aex:Astex_3809"/>
<comment type="function">
    <text evidence="2">Catalyzes the removal of elemental sulfur atoms from cysteine to produce alanine. Seems to participate in the biosynthesis of the nitrogenase metalloclusters by providing the inorganic sulfur required for the Fe-S core formation.</text>
</comment>
<geneLocation type="plasmid" evidence="14 15">
    <name>pASTEX02</name>
</geneLocation>
<evidence type="ECO:0000256" key="8">
    <source>
        <dbReference type="ARBA" id="ARBA00022898"/>
    </source>
</evidence>
<dbReference type="InterPro" id="IPR015421">
    <property type="entry name" value="PyrdxlP-dep_Trfase_major"/>
</dbReference>
<keyword evidence="14" id="KW-0614">Plasmid</keyword>
<dbReference type="PANTHER" id="PTHR11601">
    <property type="entry name" value="CYSTEINE DESULFURYLASE FAMILY MEMBER"/>
    <property type="match status" value="1"/>
</dbReference>
<dbReference type="InterPro" id="IPR020578">
    <property type="entry name" value="Aminotrans_V_PyrdxlP_BS"/>
</dbReference>
<keyword evidence="7" id="KW-0479">Metal-binding</keyword>
<keyword evidence="15" id="KW-1185">Reference proteome</keyword>
<dbReference type="PROSITE" id="PS00595">
    <property type="entry name" value="AA_TRANSFER_CLASS_5"/>
    <property type="match status" value="1"/>
</dbReference>
<evidence type="ECO:0000256" key="7">
    <source>
        <dbReference type="ARBA" id="ARBA00022723"/>
    </source>
</evidence>
<evidence type="ECO:0000256" key="5">
    <source>
        <dbReference type="ARBA" id="ARBA00013558"/>
    </source>
</evidence>
<keyword evidence="8" id="KW-0663">Pyridoxal phosphate</keyword>
<protein>
    <recommendedName>
        <fullName evidence="5">Cysteine desulfurase</fullName>
        <ecNumber evidence="4">2.8.1.7</ecNumber>
    </recommendedName>
</protein>
<dbReference type="GO" id="GO:0051536">
    <property type="term" value="F:iron-sulfur cluster binding"/>
    <property type="evidence" value="ECO:0007669"/>
    <property type="project" value="UniProtKB-KW"/>
</dbReference>
<evidence type="ECO:0000256" key="2">
    <source>
        <dbReference type="ARBA" id="ARBA00003120"/>
    </source>
</evidence>
<dbReference type="InterPro" id="IPR016454">
    <property type="entry name" value="Cysteine_dSase"/>
</dbReference>
<organism evidence="14 15">
    <name type="scientific">Asticcacaulis excentricus (strain ATCC 15261 / DSM 4724 / KCTC 12464 / NCIMB 9791 / VKM B-1370 / CB 48)</name>
    <dbReference type="NCBI Taxonomy" id="573065"/>
    <lineage>
        <taxon>Bacteria</taxon>
        <taxon>Pseudomonadati</taxon>
        <taxon>Pseudomonadota</taxon>
        <taxon>Alphaproteobacteria</taxon>
        <taxon>Caulobacterales</taxon>
        <taxon>Caulobacteraceae</taxon>
        <taxon>Asticcacaulis</taxon>
    </lineage>
</organism>
<dbReference type="RefSeq" id="WP_013481232.1">
    <property type="nucleotide sequence ID" value="NC_014819.1"/>
</dbReference>
<dbReference type="AlphaFoldDB" id="E8RVZ7"/>
<evidence type="ECO:0000313" key="15">
    <source>
        <dbReference type="Proteomes" id="UP000001492"/>
    </source>
</evidence>
<dbReference type="PANTHER" id="PTHR11601:SF34">
    <property type="entry name" value="CYSTEINE DESULFURASE"/>
    <property type="match status" value="1"/>
</dbReference>